<proteinExistence type="predicted"/>
<dbReference type="EMBL" id="VFFF01000001">
    <property type="protein sequence ID" value="TNY32930.1"/>
    <property type="molecule type" value="Genomic_DNA"/>
</dbReference>
<protein>
    <submittedName>
        <fullName evidence="1">Uncharacterized protein</fullName>
    </submittedName>
</protein>
<gene>
    <name evidence="1" type="ORF">FHY64_06535</name>
</gene>
<accession>A0A5C5GEJ7</accession>
<keyword evidence="2" id="KW-1185">Reference proteome</keyword>
<dbReference type="Proteomes" id="UP000314011">
    <property type="component" value="Unassembled WGS sequence"/>
</dbReference>
<evidence type="ECO:0000313" key="2">
    <source>
        <dbReference type="Proteomes" id="UP000314011"/>
    </source>
</evidence>
<name>A0A5C5GEJ7_9RHOB</name>
<dbReference type="RefSeq" id="WP_140193614.1">
    <property type="nucleotide sequence ID" value="NZ_CP065915.1"/>
</dbReference>
<organism evidence="1 2">
    <name type="scientific">Pelagovum pacificum</name>
    <dbReference type="NCBI Taxonomy" id="2588711"/>
    <lineage>
        <taxon>Bacteria</taxon>
        <taxon>Pseudomonadati</taxon>
        <taxon>Pseudomonadota</taxon>
        <taxon>Alphaproteobacteria</taxon>
        <taxon>Rhodobacterales</taxon>
        <taxon>Paracoccaceae</taxon>
        <taxon>Pelagovum</taxon>
    </lineage>
</organism>
<reference evidence="1 2" key="1">
    <citation type="submission" date="2019-06" db="EMBL/GenBank/DDBJ databases">
        <title>Genome of new Rhodobacteraceae sp. SM1903.</title>
        <authorList>
            <person name="Ren X."/>
        </authorList>
    </citation>
    <scope>NUCLEOTIDE SEQUENCE [LARGE SCALE GENOMIC DNA]</scope>
    <source>
        <strain evidence="1 2">SM1903</strain>
    </source>
</reference>
<comment type="caution">
    <text evidence="1">The sequence shown here is derived from an EMBL/GenBank/DDBJ whole genome shotgun (WGS) entry which is preliminary data.</text>
</comment>
<dbReference type="AlphaFoldDB" id="A0A5C5GEJ7"/>
<evidence type="ECO:0000313" key="1">
    <source>
        <dbReference type="EMBL" id="TNY32930.1"/>
    </source>
</evidence>
<sequence>MRRKFHADFELSEAVLRLTLSEADRQFDTLVVDPINPRAEDLLLACFVPLPWTADMTVTCNFPARHWERSRPSTFCNAILEAARRELSARGAANA</sequence>